<sequence>MSKRDYYEVLGVDKGASEQDLKKAYRRLAMKYHPDRNPDSKEAEEKFKEAKEAYEVLNDSQKRQAYDQFGHAGVDPSQGGFHGAQGGESFSDIFGDVFGDIFGGGARGGGRQRQRRGADLQYNLELTLEEAVKGVKKTIKIPTYVDCGTCDGSGAKAGSKATTCNTCNGAGQVRMQQGFFSVQQTCPSCHGQGTVIQDPCNTCSGQGRVRKEKTLSVKIPAGVDTGDRIRLTGEGEAGGPGAVAGDLYVQAHVKAHPIFDRDGDNLYCEMPISFTTACLGGELEVPTLDGRVKLKIPEETQTGRMFRLRGKGIQPMRGGMRGDLLCRVIIETPVNLNKEQKRMLKEFDDYLQGSKKQHSPKSTSWWDDVKNFWDEMTN</sequence>
<comment type="caution">
    <text evidence="18">The sequence shown here is derived from an EMBL/GenBank/DDBJ whole genome shotgun (WGS) entry which is preliminary data.</text>
</comment>
<comment type="subunit">
    <text evidence="2 14">Homodimer.</text>
</comment>
<evidence type="ECO:0000256" key="5">
    <source>
        <dbReference type="ARBA" id="ARBA00022723"/>
    </source>
</evidence>
<dbReference type="FunFam" id="2.10.230.10:FF:000002">
    <property type="entry name" value="Molecular chaperone DnaJ"/>
    <property type="match status" value="1"/>
</dbReference>
<name>A0A545T0Z7_9GAMM</name>
<evidence type="ECO:0000313" key="19">
    <source>
        <dbReference type="Proteomes" id="UP000317839"/>
    </source>
</evidence>
<dbReference type="PRINTS" id="PR00625">
    <property type="entry name" value="JDOMAIN"/>
</dbReference>
<reference evidence="18 19" key="1">
    <citation type="submission" date="2019-06" db="EMBL/GenBank/DDBJ databases">
        <title>Draft genome of Aliikangiella marina GYP-15.</title>
        <authorList>
            <person name="Wang G."/>
        </authorList>
    </citation>
    <scope>NUCLEOTIDE SEQUENCE [LARGE SCALE GENOMIC DNA]</scope>
    <source>
        <strain evidence="18 19">GYP-15</strain>
    </source>
</reference>
<dbReference type="EMBL" id="VIKR01000007">
    <property type="protein sequence ID" value="TQV70888.1"/>
    <property type="molecule type" value="Genomic_DNA"/>
</dbReference>
<gene>
    <name evidence="14 18" type="primary">dnaJ</name>
    <name evidence="18" type="ORF">FLL45_21405</name>
</gene>
<dbReference type="PROSITE" id="PS50076">
    <property type="entry name" value="DNAJ_2"/>
    <property type="match status" value="1"/>
</dbReference>
<dbReference type="PROSITE" id="PS51188">
    <property type="entry name" value="ZF_CR"/>
    <property type="match status" value="1"/>
</dbReference>
<evidence type="ECO:0000256" key="3">
    <source>
        <dbReference type="ARBA" id="ARBA00022490"/>
    </source>
</evidence>
<dbReference type="SUPFAM" id="SSF49493">
    <property type="entry name" value="HSP40/DnaJ peptide-binding domain"/>
    <property type="match status" value="2"/>
</dbReference>
<dbReference type="GO" id="GO:0005737">
    <property type="term" value="C:cytoplasm"/>
    <property type="evidence" value="ECO:0007669"/>
    <property type="project" value="UniProtKB-SubCell"/>
</dbReference>
<evidence type="ECO:0000256" key="6">
    <source>
        <dbReference type="ARBA" id="ARBA00022737"/>
    </source>
</evidence>
<feature type="binding site" evidence="14">
    <location>
        <position position="167"/>
    </location>
    <ligand>
        <name>Zn(2+)</name>
        <dbReference type="ChEBI" id="CHEBI:29105"/>
        <label>2</label>
    </ligand>
</feature>
<feature type="binding site" evidence="14">
    <location>
        <position position="147"/>
    </location>
    <ligand>
        <name>Zn(2+)</name>
        <dbReference type="ChEBI" id="CHEBI:29105"/>
        <label>1</label>
    </ligand>
</feature>
<dbReference type="InterPro" id="IPR001305">
    <property type="entry name" value="HSP_DnaJ_Cys-rich_dom"/>
</dbReference>
<dbReference type="GO" id="GO:0005524">
    <property type="term" value="F:ATP binding"/>
    <property type="evidence" value="ECO:0007669"/>
    <property type="project" value="InterPro"/>
</dbReference>
<comment type="function">
    <text evidence="11 14">Participates actively in the response to hyperosmotic and heat shock by preventing the aggregation of stress-denatured proteins and by disaggregating proteins, also in an autonomous, DnaK-independent fashion. Unfolded proteins bind initially to DnaJ; upon interaction with the DnaJ-bound protein, DnaK hydrolyzes its bound ATP, resulting in the formation of a stable complex. GrpE releases ADP from DnaK; ATP binding to DnaK triggers the release of the substrate protein, thus completing the reaction cycle. Several rounds of ATP-dependent interactions between DnaJ, DnaK and GrpE are required for fully efficient folding. Also involved, together with DnaK and GrpE, in the DNA replication of plasmids through activation of initiation proteins.</text>
</comment>
<keyword evidence="10 14" id="KW-0143">Chaperone</keyword>
<dbReference type="OrthoDB" id="9779889at2"/>
<feature type="binding site" evidence="14">
    <location>
        <position position="186"/>
    </location>
    <ligand>
        <name>Zn(2+)</name>
        <dbReference type="ChEBI" id="CHEBI:29105"/>
        <label>2</label>
    </ligand>
</feature>
<comment type="subcellular location">
    <subcellularLocation>
        <location evidence="1 14">Cytoplasm</location>
    </subcellularLocation>
</comment>
<dbReference type="Pfam" id="PF01556">
    <property type="entry name" value="DnaJ_C"/>
    <property type="match status" value="1"/>
</dbReference>
<dbReference type="SUPFAM" id="SSF46565">
    <property type="entry name" value="Chaperone J-domain"/>
    <property type="match status" value="1"/>
</dbReference>
<evidence type="ECO:0000256" key="1">
    <source>
        <dbReference type="ARBA" id="ARBA00004496"/>
    </source>
</evidence>
<keyword evidence="4 14" id="KW-0235">DNA replication</keyword>
<feature type="binding site" evidence="14">
    <location>
        <position position="200"/>
    </location>
    <ligand>
        <name>Zn(2+)</name>
        <dbReference type="ChEBI" id="CHEBI:29105"/>
        <label>1</label>
    </ligand>
</feature>
<dbReference type="AlphaFoldDB" id="A0A545T0Z7"/>
<evidence type="ECO:0000259" key="16">
    <source>
        <dbReference type="PROSITE" id="PS50076"/>
    </source>
</evidence>
<feature type="repeat" description="CXXCXGXG motif" evidence="14">
    <location>
        <begin position="147"/>
        <end position="154"/>
    </location>
</feature>
<evidence type="ECO:0000256" key="9">
    <source>
        <dbReference type="ARBA" id="ARBA00023016"/>
    </source>
</evidence>
<dbReference type="NCBIfam" id="NF008035">
    <property type="entry name" value="PRK10767.1"/>
    <property type="match status" value="1"/>
</dbReference>
<evidence type="ECO:0000259" key="17">
    <source>
        <dbReference type="PROSITE" id="PS51188"/>
    </source>
</evidence>
<keyword evidence="5 14" id="KW-0479">Metal-binding</keyword>
<comment type="cofactor">
    <cofactor evidence="14">
        <name>Zn(2+)</name>
        <dbReference type="ChEBI" id="CHEBI:29105"/>
    </cofactor>
    <text evidence="14">Binds 2 Zn(2+) ions per monomer.</text>
</comment>
<dbReference type="InterPro" id="IPR012724">
    <property type="entry name" value="DnaJ"/>
</dbReference>
<protein>
    <recommendedName>
        <fullName evidence="13 14">Chaperone protein DnaJ</fullName>
    </recommendedName>
</protein>
<feature type="repeat" description="CXXCXGXG motif" evidence="14">
    <location>
        <begin position="186"/>
        <end position="193"/>
    </location>
</feature>
<comment type="domain">
    <text evidence="14">The J domain is necessary and sufficient to stimulate DnaK ATPase activity. Zinc center 1 plays an important role in the autonomous, DnaK-independent chaperone activity of DnaJ. Zinc center 2 is essential for interaction with DnaK and for DnaJ activity.</text>
</comment>
<dbReference type="Pfam" id="PF00226">
    <property type="entry name" value="DnaJ"/>
    <property type="match status" value="1"/>
</dbReference>
<keyword evidence="6 14" id="KW-0677">Repeat</keyword>
<dbReference type="Gene3D" id="2.60.260.20">
    <property type="entry name" value="Urease metallochaperone UreE, N-terminal domain"/>
    <property type="match status" value="2"/>
</dbReference>
<feature type="binding site" evidence="14">
    <location>
        <position position="164"/>
    </location>
    <ligand>
        <name>Zn(2+)</name>
        <dbReference type="ChEBI" id="CHEBI:29105"/>
        <label>2</label>
    </ligand>
</feature>
<organism evidence="18 19">
    <name type="scientific">Aliikangiella marina</name>
    <dbReference type="NCBI Taxonomy" id="1712262"/>
    <lineage>
        <taxon>Bacteria</taxon>
        <taxon>Pseudomonadati</taxon>
        <taxon>Pseudomonadota</taxon>
        <taxon>Gammaproteobacteria</taxon>
        <taxon>Oceanospirillales</taxon>
        <taxon>Pleioneaceae</taxon>
        <taxon>Aliikangiella</taxon>
    </lineage>
</organism>
<dbReference type="InterPro" id="IPR008971">
    <property type="entry name" value="HSP40/DnaJ_pept-bd"/>
</dbReference>
<dbReference type="FunFam" id="2.60.260.20:FF:000004">
    <property type="entry name" value="Molecular chaperone DnaJ"/>
    <property type="match status" value="1"/>
</dbReference>
<dbReference type="GO" id="GO:0051082">
    <property type="term" value="F:unfolded protein binding"/>
    <property type="evidence" value="ECO:0007669"/>
    <property type="project" value="UniProtKB-UniRule"/>
</dbReference>
<dbReference type="InterPro" id="IPR036869">
    <property type="entry name" value="J_dom_sf"/>
</dbReference>
<feature type="domain" description="J" evidence="16">
    <location>
        <begin position="5"/>
        <end position="70"/>
    </location>
</feature>
<dbReference type="PROSITE" id="PS00636">
    <property type="entry name" value="DNAJ_1"/>
    <property type="match status" value="1"/>
</dbReference>
<dbReference type="CDD" id="cd06257">
    <property type="entry name" value="DnaJ"/>
    <property type="match status" value="1"/>
</dbReference>
<feature type="repeat" description="CXXCXGXG motif" evidence="14">
    <location>
        <begin position="200"/>
        <end position="207"/>
    </location>
</feature>
<dbReference type="GO" id="GO:0042026">
    <property type="term" value="P:protein refolding"/>
    <property type="evidence" value="ECO:0007669"/>
    <property type="project" value="TreeGrafter"/>
</dbReference>
<dbReference type="SMART" id="SM00271">
    <property type="entry name" value="DnaJ"/>
    <property type="match status" value="1"/>
</dbReference>
<dbReference type="GO" id="GO:0009408">
    <property type="term" value="P:response to heat"/>
    <property type="evidence" value="ECO:0007669"/>
    <property type="project" value="InterPro"/>
</dbReference>
<feature type="zinc finger region" description="CR-type" evidence="15">
    <location>
        <begin position="134"/>
        <end position="212"/>
    </location>
</feature>
<feature type="repeat" description="CXXCXGXG motif" evidence="14">
    <location>
        <begin position="164"/>
        <end position="171"/>
    </location>
</feature>
<keyword evidence="9 14" id="KW-0346">Stress response</keyword>
<evidence type="ECO:0000256" key="12">
    <source>
        <dbReference type="ARBA" id="ARBA00061004"/>
    </source>
</evidence>
<dbReference type="RefSeq" id="WP_142944106.1">
    <property type="nucleotide sequence ID" value="NZ_VIKR01000007.1"/>
</dbReference>
<dbReference type="InterPro" id="IPR036410">
    <property type="entry name" value="HSP_DnaJ_Cys-rich_dom_sf"/>
</dbReference>
<dbReference type="CDD" id="cd10719">
    <property type="entry name" value="DnaJ_zf"/>
    <property type="match status" value="1"/>
</dbReference>
<dbReference type="CDD" id="cd10747">
    <property type="entry name" value="DnaJ_C"/>
    <property type="match status" value="1"/>
</dbReference>
<dbReference type="Pfam" id="PF00684">
    <property type="entry name" value="DnaJ_CXXCXGXG"/>
    <property type="match status" value="1"/>
</dbReference>
<feature type="domain" description="CR-type" evidence="17">
    <location>
        <begin position="134"/>
        <end position="212"/>
    </location>
</feature>
<dbReference type="InterPro" id="IPR002939">
    <property type="entry name" value="DnaJ_C"/>
</dbReference>
<accession>A0A545T0Z7</accession>
<dbReference type="GO" id="GO:0008270">
    <property type="term" value="F:zinc ion binding"/>
    <property type="evidence" value="ECO:0007669"/>
    <property type="project" value="UniProtKB-UniRule"/>
</dbReference>
<proteinExistence type="inferred from homology"/>
<keyword evidence="8 14" id="KW-0862">Zinc</keyword>
<dbReference type="Gene3D" id="1.10.287.110">
    <property type="entry name" value="DnaJ domain"/>
    <property type="match status" value="1"/>
</dbReference>
<evidence type="ECO:0000256" key="7">
    <source>
        <dbReference type="ARBA" id="ARBA00022771"/>
    </source>
</evidence>
<keyword evidence="19" id="KW-1185">Reference proteome</keyword>
<dbReference type="InterPro" id="IPR001623">
    <property type="entry name" value="DnaJ_domain"/>
</dbReference>
<feature type="binding site" evidence="14">
    <location>
        <position position="203"/>
    </location>
    <ligand>
        <name>Zn(2+)</name>
        <dbReference type="ChEBI" id="CHEBI:29105"/>
        <label>1</label>
    </ligand>
</feature>
<feature type="binding site" evidence="14">
    <location>
        <position position="189"/>
    </location>
    <ligand>
        <name>Zn(2+)</name>
        <dbReference type="ChEBI" id="CHEBI:29105"/>
        <label>2</label>
    </ligand>
</feature>
<dbReference type="InterPro" id="IPR018253">
    <property type="entry name" value="DnaJ_domain_CS"/>
</dbReference>
<keyword evidence="3 14" id="KW-0963">Cytoplasm</keyword>
<evidence type="ECO:0000256" key="4">
    <source>
        <dbReference type="ARBA" id="ARBA00022705"/>
    </source>
</evidence>
<comment type="similarity">
    <text evidence="12 14">Belongs to the DnaJ family.</text>
</comment>
<evidence type="ECO:0000256" key="14">
    <source>
        <dbReference type="HAMAP-Rule" id="MF_01152"/>
    </source>
</evidence>
<dbReference type="GO" id="GO:0006260">
    <property type="term" value="P:DNA replication"/>
    <property type="evidence" value="ECO:0007669"/>
    <property type="project" value="UniProtKB-KW"/>
</dbReference>
<dbReference type="NCBIfam" id="TIGR02349">
    <property type="entry name" value="DnaJ_bact"/>
    <property type="match status" value="1"/>
</dbReference>
<evidence type="ECO:0000256" key="10">
    <source>
        <dbReference type="ARBA" id="ARBA00023186"/>
    </source>
</evidence>
<dbReference type="Proteomes" id="UP000317839">
    <property type="component" value="Unassembled WGS sequence"/>
</dbReference>
<dbReference type="Gene3D" id="2.10.230.10">
    <property type="entry name" value="Heat shock protein DnaJ, cysteine-rich domain"/>
    <property type="match status" value="1"/>
</dbReference>
<dbReference type="PANTHER" id="PTHR43096">
    <property type="entry name" value="DNAJ HOMOLOG 1, MITOCHONDRIAL-RELATED"/>
    <property type="match status" value="1"/>
</dbReference>
<keyword evidence="7 14" id="KW-0863">Zinc-finger</keyword>
<dbReference type="HAMAP" id="MF_01152">
    <property type="entry name" value="DnaJ"/>
    <property type="match status" value="1"/>
</dbReference>
<dbReference type="GO" id="GO:0031072">
    <property type="term" value="F:heat shock protein binding"/>
    <property type="evidence" value="ECO:0007669"/>
    <property type="project" value="InterPro"/>
</dbReference>
<dbReference type="PANTHER" id="PTHR43096:SF48">
    <property type="entry name" value="CHAPERONE PROTEIN DNAJ"/>
    <property type="match status" value="1"/>
</dbReference>
<evidence type="ECO:0000256" key="15">
    <source>
        <dbReference type="PROSITE-ProRule" id="PRU00546"/>
    </source>
</evidence>
<evidence type="ECO:0000256" key="2">
    <source>
        <dbReference type="ARBA" id="ARBA00011738"/>
    </source>
</evidence>
<evidence type="ECO:0000313" key="18">
    <source>
        <dbReference type="EMBL" id="TQV70888.1"/>
    </source>
</evidence>
<feature type="binding site" evidence="14">
    <location>
        <position position="150"/>
    </location>
    <ligand>
        <name>Zn(2+)</name>
        <dbReference type="ChEBI" id="CHEBI:29105"/>
        <label>1</label>
    </ligand>
</feature>
<evidence type="ECO:0000256" key="13">
    <source>
        <dbReference type="ARBA" id="ARBA00067609"/>
    </source>
</evidence>
<evidence type="ECO:0000256" key="11">
    <source>
        <dbReference type="ARBA" id="ARBA00053423"/>
    </source>
</evidence>
<dbReference type="FunFam" id="1.10.287.110:FF:000034">
    <property type="entry name" value="Chaperone protein DnaJ"/>
    <property type="match status" value="1"/>
</dbReference>
<evidence type="ECO:0000256" key="8">
    <source>
        <dbReference type="ARBA" id="ARBA00022833"/>
    </source>
</evidence>
<dbReference type="SUPFAM" id="SSF57938">
    <property type="entry name" value="DnaJ/Hsp40 cysteine-rich domain"/>
    <property type="match status" value="1"/>
</dbReference>